<name>A0A0E3K1L9_CLOSL</name>
<dbReference type="InterPro" id="IPR009383">
    <property type="entry name" value="DUF1040"/>
</dbReference>
<evidence type="ECO:0000313" key="1">
    <source>
        <dbReference type="EMBL" id="AKA70149.1"/>
    </source>
</evidence>
<dbReference type="KEGG" id="csq:CSCA_3024"/>
<dbReference type="HOGENOM" id="CLU_204537_0_0_9"/>
<dbReference type="InterPro" id="IPR038134">
    <property type="entry name" value="YihD_sf"/>
</dbReference>
<proteinExistence type="predicted"/>
<dbReference type="STRING" id="1548.CSCA_3024"/>
<keyword evidence="2" id="KW-1185">Reference proteome</keyword>
<dbReference type="EMBL" id="CP009933">
    <property type="protein sequence ID" value="AKA70149.1"/>
    <property type="molecule type" value="Genomic_DNA"/>
</dbReference>
<organism evidence="1 2">
    <name type="scientific">Clostridium scatologenes</name>
    <dbReference type="NCBI Taxonomy" id="1548"/>
    <lineage>
        <taxon>Bacteria</taxon>
        <taxon>Bacillati</taxon>
        <taxon>Bacillota</taxon>
        <taxon>Clostridia</taxon>
        <taxon>Eubacteriales</taxon>
        <taxon>Clostridiaceae</taxon>
        <taxon>Clostridium</taxon>
    </lineage>
</organism>
<dbReference type="Gene3D" id="1.10.1580.20">
    <property type="entry name" value="Protein of unknown function DUF1040"/>
    <property type="match status" value="1"/>
</dbReference>
<protein>
    <submittedName>
        <fullName evidence="1">Uncharacterized protein</fullName>
    </submittedName>
</protein>
<dbReference type="Pfam" id="PF06288">
    <property type="entry name" value="DUF1040"/>
    <property type="match status" value="1"/>
</dbReference>
<dbReference type="AlphaFoldDB" id="A0A0E3K1L9"/>
<dbReference type="Proteomes" id="UP000033115">
    <property type="component" value="Chromosome"/>
</dbReference>
<accession>A0A0E3K1L9</accession>
<gene>
    <name evidence="1" type="ORF">CSCA_3024</name>
</gene>
<evidence type="ECO:0000313" key="2">
    <source>
        <dbReference type="Proteomes" id="UP000033115"/>
    </source>
</evidence>
<dbReference type="RefSeq" id="WP_029160940.1">
    <property type="nucleotide sequence ID" value="NZ_CP009933.1"/>
</dbReference>
<sequence>MRDEKRIDVLLELLREYWSKNPDLRLGQILSIAAKDIDTFYIEDDKVIEWLKENLNKQL</sequence>
<reference evidence="1 2" key="1">
    <citation type="journal article" date="2015" name="J. Biotechnol.">
        <title>Complete genome sequence of a malodorant-producing acetogen, Clostridium scatologenes ATCC 25775(T).</title>
        <authorList>
            <person name="Zhu Z."/>
            <person name="Guo T."/>
            <person name="Zheng H."/>
            <person name="Song T."/>
            <person name="Ouyang P."/>
            <person name="Xie J."/>
        </authorList>
    </citation>
    <scope>NUCLEOTIDE SEQUENCE [LARGE SCALE GENOMIC DNA]</scope>
    <source>
        <strain evidence="1 2">ATCC 25775</strain>
    </source>
</reference>